<dbReference type="InterPro" id="IPR049730">
    <property type="entry name" value="SNF2/RAD54-like_C"/>
</dbReference>
<feature type="domain" description="RING-type" evidence="13">
    <location>
        <begin position="997"/>
        <end position="1044"/>
    </location>
</feature>
<keyword evidence="6" id="KW-0347">Helicase</keyword>
<keyword evidence="4 10" id="KW-0863">Zinc-finger</keyword>
<dbReference type="PANTHER" id="PTHR45626">
    <property type="entry name" value="TRANSCRIPTION TERMINATION FACTOR 2-RELATED"/>
    <property type="match status" value="1"/>
</dbReference>
<evidence type="ECO:0000256" key="4">
    <source>
        <dbReference type="ARBA" id="ARBA00022771"/>
    </source>
</evidence>
<evidence type="ECO:0000256" key="8">
    <source>
        <dbReference type="ARBA" id="ARBA00022840"/>
    </source>
</evidence>
<evidence type="ECO:0000256" key="7">
    <source>
        <dbReference type="ARBA" id="ARBA00022833"/>
    </source>
</evidence>
<dbReference type="PANTHER" id="PTHR45626:SF12">
    <property type="entry name" value="DNA REPAIR PROTEIN RAD16"/>
    <property type="match status" value="1"/>
</dbReference>
<evidence type="ECO:0000256" key="9">
    <source>
        <dbReference type="ARBA" id="ARBA00023242"/>
    </source>
</evidence>
<evidence type="ECO:0000256" key="6">
    <source>
        <dbReference type="ARBA" id="ARBA00022806"/>
    </source>
</evidence>
<keyword evidence="2" id="KW-0479">Metal-binding</keyword>
<keyword evidence="8" id="KW-0067">ATP-binding</keyword>
<dbReference type="InterPro" id="IPR027417">
    <property type="entry name" value="P-loop_NTPase"/>
</dbReference>
<keyword evidence="7" id="KW-0862">Zinc</keyword>
<dbReference type="Gene3D" id="3.30.40.10">
    <property type="entry name" value="Zinc/RING finger domain, C3HC4 (zinc finger)"/>
    <property type="match status" value="1"/>
</dbReference>
<dbReference type="PROSITE" id="PS50064">
    <property type="entry name" value="ZF_PARP_2"/>
    <property type="match status" value="1"/>
</dbReference>
<dbReference type="InterPro" id="IPR000330">
    <property type="entry name" value="SNF2_N"/>
</dbReference>
<evidence type="ECO:0000256" key="3">
    <source>
        <dbReference type="ARBA" id="ARBA00022741"/>
    </source>
</evidence>
<dbReference type="PROSITE" id="PS51194">
    <property type="entry name" value="HELICASE_CTER"/>
    <property type="match status" value="1"/>
</dbReference>
<feature type="domain" description="PARP-type" evidence="12">
    <location>
        <begin position="195"/>
        <end position="276"/>
    </location>
</feature>
<evidence type="ECO:0000256" key="10">
    <source>
        <dbReference type="PROSITE-ProRule" id="PRU00175"/>
    </source>
</evidence>
<feature type="compositionally biased region" description="Acidic residues" evidence="11">
    <location>
        <begin position="724"/>
        <end position="741"/>
    </location>
</feature>
<comment type="caution">
    <text evidence="15">The sequence shown here is derived from an EMBL/GenBank/DDBJ whole genome shotgun (WGS) entry which is preliminary data.</text>
</comment>
<keyword evidence="3" id="KW-0547">Nucleotide-binding</keyword>
<dbReference type="InterPro" id="IPR036957">
    <property type="entry name" value="Znf_PARP_sf"/>
</dbReference>
<evidence type="ECO:0000256" key="2">
    <source>
        <dbReference type="ARBA" id="ARBA00022723"/>
    </source>
</evidence>
<dbReference type="Gene3D" id="3.40.50.300">
    <property type="entry name" value="P-loop containing nucleotide triphosphate hydrolases"/>
    <property type="match status" value="1"/>
</dbReference>
<evidence type="ECO:0000259" key="13">
    <source>
        <dbReference type="PROSITE" id="PS50089"/>
    </source>
</evidence>
<evidence type="ECO:0000256" key="11">
    <source>
        <dbReference type="SAM" id="MobiDB-lite"/>
    </source>
</evidence>
<evidence type="ECO:0000259" key="12">
    <source>
        <dbReference type="PROSITE" id="PS50064"/>
    </source>
</evidence>
<feature type="compositionally biased region" description="Basic residues" evidence="11">
    <location>
        <begin position="152"/>
        <end position="162"/>
    </location>
</feature>
<dbReference type="InterPro" id="IPR050628">
    <property type="entry name" value="SNF2_RAD54_helicase_TF"/>
</dbReference>
<dbReference type="CDD" id="cd18793">
    <property type="entry name" value="SF2_C_SNF"/>
    <property type="match status" value="1"/>
</dbReference>
<dbReference type="EMBL" id="JALLPJ020001050">
    <property type="protein sequence ID" value="KAL3777351.1"/>
    <property type="molecule type" value="Genomic_DNA"/>
</dbReference>
<dbReference type="Gene3D" id="3.30.1740.10">
    <property type="entry name" value="Zinc finger, PARP-type"/>
    <property type="match status" value="1"/>
</dbReference>
<keyword evidence="16" id="KW-1185">Reference proteome</keyword>
<dbReference type="SUPFAM" id="SSF57716">
    <property type="entry name" value="Glucocorticoid receptor-like (DNA-binding domain)"/>
    <property type="match status" value="1"/>
</dbReference>
<dbReference type="SMART" id="SM01336">
    <property type="entry name" value="zf-PARP"/>
    <property type="match status" value="1"/>
</dbReference>
<dbReference type="Pfam" id="PF00645">
    <property type="entry name" value="zf-PARP"/>
    <property type="match status" value="1"/>
</dbReference>
<dbReference type="Proteomes" id="UP001530400">
    <property type="component" value="Unassembled WGS sequence"/>
</dbReference>
<feature type="compositionally biased region" description="Basic and acidic residues" evidence="11">
    <location>
        <begin position="516"/>
        <end position="569"/>
    </location>
</feature>
<name>A0ABD3NRX2_9STRA</name>
<dbReference type="PROSITE" id="PS50089">
    <property type="entry name" value="ZF_RING_2"/>
    <property type="match status" value="1"/>
</dbReference>
<comment type="subcellular location">
    <subcellularLocation>
        <location evidence="1">Nucleus</location>
    </subcellularLocation>
</comment>
<dbReference type="GO" id="GO:0016787">
    <property type="term" value="F:hydrolase activity"/>
    <property type="evidence" value="ECO:0007669"/>
    <property type="project" value="UniProtKB-KW"/>
</dbReference>
<dbReference type="InterPro" id="IPR014001">
    <property type="entry name" value="Helicase_ATP-bd"/>
</dbReference>
<dbReference type="SUPFAM" id="SSF52540">
    <property type="entry name" value="P-loop containing nucleoside triphosphate hydrolases"/>
    <property type="match status" value="3"/>
</dbReference>
<dbReference type="InterPro" id="IPR001841">
    <property type="entry name" value="Znf_RING"/>
</dbReference>
<evidence type="ECO:0008006" key="17">
    <source>
        <dbReference type="Google" id="ProtNLM"/>
    </source>
</evidence>
<feature type="compositionally biased region" description="Low complexity" evidence="11">
    <location>
        <begin position="570"/>
        <end position="582"/>
    </location>
</feature>
<evidence type="ECO:0000256" key="1">
    <source>
        <dbReference type="ARBA" id="ARBA00004123"/>
    </source>
</evidence>
<dbReference type="InterPro" id="IPR001510">
    <property type="entry name" value="Znf_PARP"/>
</dbReference>
<sequence>MKSSRATAKPRRSARSSILANLPSHEPDPNDSVRVTPSPTETDPDSSDNAKPKKRKSATSKEKKATSPYFDKASSKSSSGEKLELASGSDDAEEVDSDAPLASATKRKRTSKSGSGTANEVDVKTKAASAKKRNKNTGDDGPVETVQEKVKPAKKAAAKKKNTNNNSDATNNDNSIMPSGGEPDGNGGLNQPAPYNVEYSKSSRATCRTCDEIIKKGDVRVGHTPLFRGKPGYMVFRHLQCVVFSENITCAEDVENYDSLKDEDYERLAEQVEVSKAKIKEEMEELEPDELVQKSFEGEIRAEPPGLTANLLPFQVEGFSWMRHQEVKCPEIRGGILADEMGMGKTLQTIATIMDNRPKLQHCKPGTKHPLSDDLKERQEEDLKWEKAAEDWNFEMDILKVVKKIRSRDGGARAGTLVVCPVIALTQWKTEIEKFTDGSLIICTYHGPDRESQTPREMLKKYDVVLTTYQVVEADFRKMTSPNRVECPNCGGKFKLDKLPIHLKYFCGESAQKTEAQARQRRGDGEARGRRGRRPDRPFGKSDGKDKPTNDTKCTKKDTKSISKSKESAAAKTASKTKPSKPITKKSSGKKKSSKSDTADYGTTATSRRSSRGAAQKAANQITKSAAEWVAPDGDDSDSEVFKSESSSSDEESEAPDVSSDSSESDSDSSTLKRARAKQQQALERARKNKGKKPAVKGGKKEPTVSKKGEKKSFTKKGKKKFDDDYEDSSSSDESDDGDEAANDIDMDALVQAAMEGAKNSVLHSLCWWRIVLEDEAHFIKTRSSQTANAAFSLIGIHRWCLSGTPLQNRVGEFYSLVRFLRLDPMAFYYCRTKGCDCKNMHYRITAGVCEDCGHGGVQHFSHFNKYVLNPIQREGYTGDGRRAMFVLKNEVLDTCLLRRTKETKASDMELPPRLVEIKPIRLHPVEEDFYSALYTQTKSSFNDYVDSGTLLNNYAHIFDLLIRMRQSVDHPYLVIYSNKNTDNGRSTPSGVAGVDCDLCHEPPTSRVVSTCCGAAYCRSCVLEYMSGTTSLANSDSLSCPSCRGDFSIDLETSAEVEDDSVLALGTPTRLTKHGGEFMPSLKELPHVATGSILRRINLADFATSSKIEALTQELVQMRQKSPGSKAIVFSQFVNMLDLIRWRLHSDPYLEDIGLGARALHGGMNVKARDAVLKEFREDNNVRVLLMSLKAGGVALNLTCANHIYLMDPWWNPAAEMQAIDRTHRLGQYRPIRAVRFIAENTVEERILQLQEKKRLVFDGTVGRDAGSLKMLTVDDMKSLFA</sequence>
<dbReference type="Gene3D" id="3.40.50.10810">
    <property type="entry name" value="Tandem AAA-ATPase domain"/>
    <property type="match status" value="3"/>
</dbReference>
<evidence type="ECO:0000259" key="14">
    <source>
        <dbReference type="PROSITE" id="PS51194"/>
    </source>
</evidence>
<dbReference type="SMART" id="SM00490">
    <property type="entry name" value="HELICc"/>
    <property type="match status" value="1"/>
</dbReference>
<organism evidence="15 16">
    <name type="scientific">Cyclotella atomus</name>
    <dbReference type="NCBI Taxonomy" id="382360"/>
    <lineage>
        <taxon>Eukaryota</taxon>
        <taxon>Sar</taxon>
        <taxon>Stramenopiles</taxon>
        <taxon>Ochrophyta</taxon>
        <taxon>Bacillariophyta</taxon>
        <taxon>Coscinodiscophyceae</taxon>
        <taxon>Thalassiosirophycidae</taxon>
        <taxon>Stephanodiscales</taxon>
        <taxon>Stephanodiscaceae</taxon>
        <taxon>Cyclotella</taxon>
    </lineage>
</organism>
<feature type="compositionally biased region" description="Low complexity" evidence="11">
    <location>
        <begin position="163"/>
        <end position="175"/>
    </location>
</feature>
<reference evidence="15 16" key="1">
    <citation type="submission" date="2024-10" db="EMBL/GenBank/DDBJ databases">
        <title>Updated reference genomes for cyclostephanoid diatoms.</title>
        <authorList>
            <person name="Roberts W.R."/>
            <person name="Alverson A.J."/>
        </authorList>
    </citation>
    <scope>NUCLEOTIDE SEQUENCE [LARGE SCALE GENOMIC DNA]</scope>
    <source>
        <strain evidence="15 16">AJA010-31</strain>
    </source>
</reference>
<gene>
    <name evidence="15" type="ORF">ACHAWO_008698</name>
</gene>
<dbReference type="SUPFAM" id="SSF57850">
    <property type="entry name" value="RING/U-box"/>
    <property type="match status" value="1"/>
</dbReference>
<protein>
    <recommendedName>
        <fullName evidence="17">DNA repair protein RAD16</fullName>
    </recommendedName>
</protein>
<feature type="region of interest" description="Disordered" evidence="11">
    <location>
        <begin position="1"/>
        <end position="196"/>
    </location>
</feature>
<dbReference type="GO" id="GO:0005524">
    <property type="term" value="F:ATP binding"/>
    <property type="evidence" value="ECO:0007669"/>
    <property type="project" value="UniProtKB-KW"/>
</dbReference>
<feature type="compositionally biased region" description="Basic and acidic residues" evidence="11">
    <location>
        <begin position="699"/>
        <end position="713"/>
    </location>
</feature>
<evidence type="ECO:0000313" key="15">
    <source>
        <dbReference type="EMBL" id="KAL3777351.1"/>
    </source>
</evidence>
<dbReference type="GO" id="GO:0008270">
    <property type="term" value="F:zinc ion binding"/>
    <property type="evidence" value="ECO:0007669"/>
    <property type="project" value="UniProtKB-KW"/>
</dbReference>
<accession>A0ABD3NRX2</accession>
<dbReference type="Pfam" id="PF00271">
    <property type="entry name" value="Helicase_C"/>
    <property type="match status" value="1"/>
</dbReference>
<keyword evidence="9" id="KW-0539">Nucleus</keyword>
<dbReference type="GO" id="GO:0005634">
    <property type="term" value="C:nucleus"/>
    <property type="evidence" value="ECO:0007669"/>
    <property type="project" value="UniProtKB-SubCell"/>
</dbReference>
<dbReference type="Pfam" id="PF00176">
    <property type="entry name" value="SNF2-rel_dom"/>
    <property type="match status" value="2"/>
</dbReference>
<feature type="compositionally biased region" description="Basic residues" evidence="11">
    <location>
        <begin position="583"/>
        <end position="593"/>
    </location>
</feature>
<feature type="region of interest" description="Disordered" evidence="11">
    <location>
        <begin position="512"/>
        <end position="741"/>
    </location>
</feature>
<evidence type="ECO:0000313" key="16">
    <source>
        <dbReference type="Proteomes" id="UP001530400"/>
    </source>
</evidence>
<dbReference type="InterPro" id="IPR001650">
    <property type="entry name" value="Helicase_C-like"/>
</dbReference>
<dbReference type="GO" id="GO:0004386">
    <property type="term" value="F:helicase activity"/>
    <property type="evidence" value="ECO:0007669"/>
    <property type="project" value="UniProtKB-KW"/>
</dbReference>
<keyword evidence="5" id="KW-0378">Hydrolase</keyword>
<dbReference type="SMART" id="SM00487">
    <property type="entry name" value="DEXDc"/>
    <property type="match status" value="1"/>
</dbReference>
<evidence type="ECO:0000256" key="5">
    <source>
        <dbReference type="ARBA" id="ARBA00022801"/>
    </source>
</evidence>
<feature type="domain" description="Helicase C-terminal" evidence="14">
    <location>
        <begin position="1110"/>
        <end position="1269"/>
    </location>
</feature>
<proteinExistence type="predicted"/>
<dbReference type="InterPro" id="IPR038718">
    <property type="entry name" value="SNF2-like_sf"/>
</dbReference>
<dbReference type="InterPro" id="IPR013083">
    <property type="entry name" value="Znf_RING/FYVE/PHD"/>
</dbReference>